<keyword evidence="8" id="KW-1185">Reference proteome</keyword>
<dbReference type="GO" id="GO:0080162">
    <property type="term" value="P:endoplasmic reticulum to cytosol auxin transport"/>
    <property type="evidence" value="ECO:0007669"/>
    <property type="project" value="InterPro"/>
</dbReference>
<evidence type="ECO:0000313" key="8">
    <source>
        <dbReference type="Proteomes" id="UP000436088"/>
    </source>
</evidence>
<keyword evidence="2 6" id="KW-0812">Transmembrane</keyword>
<evidence type="ECO:0000256" key="2">
    <source>
        <dbReference type="ARBA" id="ARBA00022692"/>
    </source>
</evidence>
<dbReference type="AlphaFoldDB" id="A0A6A2XBX7"/>
<feature type="transmembrane region" description="Helical" evidence="6">
    <location>
        <begin position="23"/>
        <end position="42"/>
    </location>
</feature>
<dbReference type="PANTHER" id="PTHR31419:SF8">
    <property type="entry name" value="PROTEIN PIN-LIKES 2-LIKE"/>
    <property type="match status" value="1"/>
</dbReference>
<proteinExistence type="predicted"/>
<evidence type="ECO:0000256" key="3">
    <source>
        <dbReference type="ARBA" id="ARBA00022989"/>
    </source>
</evidence>
<dbReference type="Proteomes" id="UP000436088">
    <property type="component" value="Unassembled WGS sequence"/>
</dbReference>
<dbReference type="InterPro" id="IPR004776">
    <property type="entry name" value="Mem_transp_PIN-like"/>
</dbReference>
<sequence>MLSSVQSSVPYWYNPFGDTCYDGVAFAAFSHWVSVVLVYTLVYHMMEPPSEYYEVVEERSEIEELPNLPAGNDLTLFNPSRSDISDVESIRDEILISPESYSSDAPLDFIADSMAIISKEIVPAVMLVLGGMLWEGPDESRLRVRTTIGIVVARLLILPLGGIVSFMWLTNGIV</sequence>
<organism evidence="7 8">
    <name type="scientific">Hibiscus syriacus</name>
    <name type="common">Rose of Sharon</name>
    <dbReference type="NCBI Taxonomy" id="106335"/>
    <lineage>
        <taxon>Eukaryota</taxon>
        <taxon>Viridiplantae</taxon>
        <taxon>Streptophyta</taxon>
        <taxon>Embryophyta</taxon>
        <taxon>Tracheophyta</taxon>
        <taxon>Spermatophyta</taxon>
        <taxon>Magnoliopsida</taxon>
        <taxon>eudicotyledons</taxon>
        <taxon>Gunneridae</taxon>
        <taxon>Pentapetalae</taxon>
        <taxon>rosids</taxon>
        <taxon>malvids</taxon>
        <taxon>Malvales</taxon>
        <taxon>Malvaceae</taxon>
        <taxon>Malvoideae</taxon>
        <taxon>Hibiscus</taxon>
    </lineage>
</organism>
<keyword evidence="3 6" id="KW-1133">Transmembrane helix</keyword>
<evidence type="ECO:0000256" key="5">
    <source>
        <dbReference type="ARBA" id="ARBA00023294"/>
    </source>
</evidence>
<protein>
    <submittedName>
        <fullName evidence="7">Uncharacterized protein</fullName>
    </submittedName>
</protein>
<feature type="transmembrane region" description="Helical" evidence="6">
    <location>
        <begin position="148"/>
        <end position="169"/>
    </location>
</feature>
<gene>
    <name evidence="7" type="ORF">F3Y22_tig00111810pilonHSYRG00162</name>
</gene>
<keyword evidence="5" id="KW-0927">Auxin signaling pathway</keyword>
<comment type="subcellular location">
    <subcellularLocation>
        <location evidence="1">Endomembrane system</location>
        <topology evidence="1">Multi-pass membrane protein</topology>
    </subcellularLocation>
</comment>
<evidence type="ECO:0000313" key="7">
    <source>
        <dbReference type="EMBL" id="KAE8673151.1"/>
    </source>
</evidence>
<reference evidence="7" key="1">
    <citation type="submission" date="2019-09" db="EMBL/GenBank/DDBJ databases">
        <title>Draft genome information of white flower Hibiscus syriacus.</title>
        <authorList>
            <person name="Kim Y.-M."/>
        </authorList>
    </citation>
    <scope>NUCLEOTIDE SEQUENCE [LARGE SCALE GENOMIC DNA]</scope>
    <source>
        <strain evidence="7">YM2019G1</strain>
    </source>
</reference>
<dbReference type="GO" id="GO:0009734">
    <property type="term" value="P:auxin-activated signaling pathway"/>
    <property type="evidence" value="ECO:0007669"/>
    <property type="project" value="UniProtKB-KW"/>
</dbReference>
<dbReference type="PANTHER" id="PTHR31419">
    <property type="entry name" value="PROTEIN PIN-LIKES 2"/>
    <property type="match status" value="1"/>
</dbReference>
<name>A0A6A2XBX7_HIBSY</name>
<dbReference type="GO" id="GO:0012505">
    <property type="term" value="C:endomembrane system"/>
    <property type="evidence" value="ECO:0007669"/>
    <property type="project" value="UniProtKB-SubCell"/>
</dbReference>
<dbReference type="Pfam" id="PF03547">
    <property type="entry name" value="Mem_trans"/>
    <property type="match status" value="1"/>
</dbReference>
<dbReference type="EMBL" id="VEPZ02001435">
    <property type="protein sequence ID" value="KAE8673151.1"/>
    <property type="molecule type" value="Genomic_DNA"/>
</dbReference>
<dbReference type="InterPro" id="IPR039305">
    <property type="entry name" value="PILS2/6"/>
</dbReference>
<dbReference type="GO" id="GO:0016020">
    <property type="term" value="C:membrane"/>
    <property type="evidence" value="ECO:0007669"/>
    <property type="project" value="InterPro"/>
</dbReference>
<evidence type="ECO:0000256" key="1">
    <source>
        <dbReference type="ARBA" id="ARBA00004127"/>
    </source>
</evidence>
<evidence type="ECO:0000256" key="4">
    <source>
        <dbReference type="ARBA" id="ARBA00023136"/>
    </source>
</evidence>
<accession>A0A6A2XBX7</accession>
<comment type="caution">
    <text evidence="7">The sequence shown here is derived from an EMBL/GenBank/DDBJ whole genome shotgun (WGS) entry which is preliminary data.</text>
</comment>
<evidence type="ECO:0000256" key="6">
    <source>
        <dbReference type="SAM" id="Phobius"/>
    </source>
</evidence>
<keyword evidence="4 6" id="KW-0472">Membrane</keyword>